<evidence type="ECO:0000256" key="3">
    <source>
        <dbReference type="ARBA" id="ARBA00022801"/>
    </source>
</evidence>
<dbReference type="GeneID" id="18169982"/>
<dbReference type="AlphaFoldDB" id="G3JPB0"/>
<dbReference type="KEGG" id="cmt:CCM_07972"/>
<gene>
    <name evidence="5" type="ORF">CCM_07972</name>
</gene>
<proteinExistence type="inferred from homology"/>
<evidence type="ECO:0000256" key="1">
    <source>
        <dbReference type="ARBA" id="ARBA00011062"/>
    </source>
</evidence>
<accession>G3JPB0</accession>
<dbReference type="GO" id="GO:0008252">
    <property type="term" value="F:nucleotidase activity"/>
    <property type="evidence" value="ECO:0007669"/>
    <property type="project" value="InterPro"/>
</dbReference>
<dbReference type="InParanoid" id="G3JPB0"/>
<evidence type="ECO:0000256" key="2">
    <source>
        <dbReference type="ARBA" id="ARBA00022723"/>
    </source>
</evidence>
<protein>
    <submittedName>
        <fullName evidence="5">Acid phosphatase</fullName>
    </submittedName>
</protein>
<keyword evidence="6" id="KW-1185">Reference proteome</keyword>
<dbReference type="Pfam" id="PF01975">
    <property type="entry name" value="SurE"/>
    <property type="match status" value="1"/>
</dbReference>
<dbReference type="PANTHER" id="PTHR30457:SF0">
    <property type="entry name" value="PHOSPHATASE, PUTATIVE (AFU_ORTHOLOGUE AFUA_4G01070)-RELATED"/>
    <property type="match status" value="1"/>
</dbReference>
<reference evidence="5 6" key="1">
    <citation type="journal article" date="2011" name="Genome Biol.">
        <title>Genome sequence of the insect pathogenic fungus Cordyceps militaris, a valued traditional Chinese medicine.</title>
        <authorList>
            <person name="Zheng P."/>
            <person name="Xia Y."/>
            <person name="Xiao G."/>
            <person name="Xiong C."/>
            <person name="Hu X."/>
            <person name="Zhang S."/>
            <person name="Zheng H."/>
            <person name="Huang Y."/>
            <person name="Zhou Y."/>
            <person name="Wang S."/>
            <person name="Zhao G.P."/>
            <person name="Liu X."/>
            <person name="St Leger R.J."/>
            <person name="Wang C."/>
        </authorList>
    </citation>
    <scope>NUCLEOTIDE SEQUENCE [LARGE SCALE GENOMIC DNA]</scope>
    <source>
        <strain evidence="5 6">CM01</strain>
    </source>
</reference>
<dbReference type="Gene3D" id="3.40.1210.10">
    <property type="entry name" value="Survival protein SurE-like phosphatase/nucleotidase"/>
    <property type="match status" value="1"/>
</dbReference>
<dbReference type="OMA" id="PRNTPCE"/>
<dbReference type="HOGENOM" id="CLU_045192_0_1_1"/>
<comment type="similarity">
    <text evidence="1">Belongs to the SurE nucleotidase family.</text>
</comment>
<dbReference type="EMBL" id="JH126404">
    <property type="protein sequence ID" value="EGX89720.1"/>
    <property type="molecule type" value="Genomic_DNA"/>
</dbReference>
<sequence>MKIALALATLQGLVVHGIRIVHSNDDGWAELFTRSFNDVLRAAGHDVVLSCPASDNSGCSSFDDKPKSRVMPCQYNSCPEYAGPTGFNASRPDLHWVNSFSTTAMRYGIQTFGPQHWGDTAELAVAGVNVGANIFLTVPFSGTVGAAVWAAGRAHIPAIAFSGDEDRRKTARWDTFPPPRAAAVYAQLAMNLTSVVIAGGKPYLPKEVFLNVNFPRINERCSDPTTFRWVLTRINPGWFSPKDVKWCGRRRLPTERRVHSKKRCYVSVSIGNARDKTTSNDVKKQQMVLDRLKSMLSCMR</sequence>
<dbReference type="OrthoDB" id="4018688at2759"/>
<name>G3JPB0_CORMM</name>
<feature type="domain" description="Survival protein SurE-like phosphatase/nucleotidase" evidence="4">
    <location>
        <begin position="20"/>
        <end position="219"/>
    </location>
</feature>
<evidence type="ECO:0000259" key="4">
    <source>
        <dbReference type="Pfam" id="PF01975"/>
    </source>
</evidence>
<dbReference type="SUPFAM" id="SSF64167">
    <property type="entry name" value="SurE-like"/>
    <property type="match status" value="1"/>
</dbReference>
<dbReference type="GO" id="GO:0046872">
    <property type="term" value="F:metal ion binding"/>
    <property type="evidence" value="ECO:0007669"/>
    <property type="project" value="UniProtKB-KW"/>
</dbReference>
<organism evidence="5 6">
    <name type="scientific">Cordyceps militaris (strain CM01)</name>
    <name type="common">Caterpillar fungus</name>
    <dbReference type="NCBI Taxonomy" id="983644"/>
    <lineage>
        <taxon>Eukaryota</taxon>
        <taxon>Fungi</taxon>
        <taxon>Dikarya</taxon>
        <taxon>Ascomycota</taxon>
        <taxon>Pezizomycotina</taxon>
        <taxon>Sordariomycetes</taxon>
        <taxon>Hypocreomycetidae</taxon>
        <taxon>Hypocreales</taxon>
        <taxon>Cordycipitaceae</taxon>
        <taxon>Cordyceps</taxon>
    </lineage>
</organism>
<evidence type="ECO:0000313" key="6">
    <source>
        <dbReference type="Proteomes" id="UP000001610"/>
    </source>
</evidence>
<dbReference type="RefSeq" id="XP_006673175.1">
    <property type="nucleotide sequence ID" value="XM_006673112.1"/>
</dbReference>
<dbReference type="eggNOG" id="ENOG502RXS5">
    <property type="taxonomic scope" value="Eukaryota"/>
</dbReference>
<dbReference type="VEuPathDB" id="FungiDB:CCM_07972"/>
<dbReference type="InterPro" id="IPR036523">
    <property type="entry name" value="SurE-like_sf"/>
</dbReference>
<dbReference type="InterPro" id="IPR030048">
    <property type="entry name" value="SurE"/>
</dbReference>
<dbReference type="Proteomes" id="UP000001610">
    <property type="component" value="Unassembled WGS sequence"/>
</dbReference>
<dbReference type="PANTHER" id="PTHR30457">
    <property type="entry name" value="5'-NUCLEOTIDASE SURE"/>
    <property type="match status" value="1"/>
</dbReference>
<keyword evidence="3" id="KW-0378">Hydrolase</keyword>
<dbReference type="InterPro" id="IPR002828">
    <property type="entry name" value="SurE-like_Pase/nucleotidase"/>
</dbReference>
<keyword evidence="2" id="KW-0479">Metal-binding</keyword>
<evidence type="ECO:0000313" key="5">
    <source>
        <dbReference type="EMBL" id="EGX89720.1"/>
    </source>
</evidence>